<sequence length="416" mass="46437">MIIMNYEDYVMEEIWGSAISLPPSNLEKLKSSGPYTASTNVFSVSKTFHTKMLPAPDTSLLSSDGVYFCVHLKTIHRHCPEAFQAFFDALSHQTGSNPTRPVMLDCTSEELNIILHTLYDMSLGAYRPSPEIVAASLDRMPSLGISVQQVIYPECAMYRHIVSYAPLQAIDVYTMAAHHGIHALAVHASSYLLHLDMQAIPEDVCVRMGPLYLLKLIRLHAKRFEALKAELFVFLPVHPPAKVDACSFRQQQYTKHIWALFCAEPMWHTRPIDLAIQAMEETLYPMMEDLACNDCKSTLRKMVARVRSQWTLAPLRAASECIMYPPDTAVGDGPRALREKGARMCGITLSILVTQGVVRGVRWLTPRAPSKWLGVCGVLATGHRALPTFSPGSSSRKPPFMARVCNPPHSALYNPR</sequence>
<gene>
    <name evidence="1" type="ORF">D9619_004687</name>
</gene>
<proteinExistence type="predicted"/>
<dbReference type="Proteomes" id="UP000567179">
    <property type="component" value="Unassembled WGS sequence"/>
</dbReference>
<name>A0A8H5F7N7_9AGAR</name>
<keyword evidence="2" id="KW-1185">Reference proteome</keyword>
<evidence type="ECO:0008006" key="3">
    <source>
        <dbReference type="Google" id="ProtNLM"/>
    </source>
</evidence>
<protein>
    <recommendedName>
        <fullName evidence="3">BTB domain-containing protein</fullName>
    </recommendedName>
</protein>
<evidence type="ECO:0000313" key="2">
    <source>
        <dbReference type="Proteomes" id="UP000567179"/>
    </source>
</evidence>
<dbReference type="EMBL" id="JAACJJ010000014">
    <property type="protein sequence ID" value="KAF5326741.1"/>
    <property type="molecule type" value="Genomic_DNA"/>
</dbReference>
<organism evidence="1 2">
    <name type="scientific">Psilocybe cf. subviscida</name>
    <dbReference type="NCBI Taxonomy" id="2480587"/>
    <lineage>
        <taxon>Eukaryota</taxon>
        <taxon>Fungi</taxon>
        <taxon>Dikarya</taxon>
        <taxon>Basidiomycota</taxon>
        <taxon>Agaricomycotina</taxon>
        <taxon>Agaricomycetes</taxon>
        <taxon>Agaricomycetidae</taxon>
        <taxon>Agaricales</taxon>
        <taxon>Agaricineae</taxon>
        <taxon>Strophariaceae</taxon>
        <taxon>Psilocybe</taxon>
    </lineage>
</organism>
<accession>A0A8H5F7N7</accession>
<comment type="caution">
    <text evidence="1">The sequence shown here is derived from an EMBL/GenBank/DDBJ whole genome shotgun (WGS) entry which is preliminary data.</text>
</comment>
<reference evidence="1 2" key="1">
    <citation type="journal article" date="2020" name="ISME J.">
        <title>Uncovering the hidden diversity of litter-decomposition mechanisms in mushroom-forming fungi.</title>
        <authorList>
            <person name="Floudas D."/>
            <person name="Bentzer J."/>
            <person name="Ahren D."/>
            <person name="Johansson T."/>
            <person name="Persson P."/>
            <person name="Tunlid A."/>
        </authorList>
    </citation>
    <scope>NUCLEOTIDE SEQUENCE [LARGE SCALE GENOMIC DNA]</scope>
    <source>
        <strain evidence="1 2">CBS 101986</strain>
    </source>
</reference>
<dbReference type="AlphaFoldDB" id="A0A8H5F7N7"/>
<dbReference type="OrthoDB" id="3265815at2759"/>
<evidence type="ECO:0000313" key="1">
    <source>
        <dbReference type="EMBL" id="KAF5326741.1"/>
    </source>
</evidence>